<feature type="transmembrane region" description="Helical" evidence="8">
    <location>
        <begin position="450"/>
        <end position="478"/>
    </location>
</feature>
<dbReference type="PANTHER" id="PTHR11730:SF6">
    <property type="entry name" value="AMMONIUM TRANSPORTER"/>
    <property type="match status" value="1"/>
</dbReference>
<dbReference type="Proteomes" id="UP000027059">
    <property type="component" value="Chromosome"/>
</dbReference>
<feature type="transmembrane region" description="Helical" evidence="8">
    <location>
        <begin position="189"/>
        <end position="208"/>
    </location>
</feature>
<dbReference type="PANTHER" id="PTHR11730">
    <property type="entry name" value="AMMONIUM TRANSPORTER"/>
    <property type="match status" value="1"/>
</dbReference>
<dbReference type="KEGG" id="lfp:Y981_04165"/>
<feature type="transmembrane region" description="Helical" evidence="8">
    <location>
        <begin position="323"/>
        <end position="350"/>
    </location>
</feature>
<evidence type="ECO:0000259" key="10">
    <source>
        <dbReference type="Pfam" id="PF00909"/>
    </source>
</evidence>
<evidence type="ECO:0000313" key="11">
    <source>
        <dbReference type="EMBL" id="AIA30266.1"/>
    </source>
</evidence>
<dbReference type="InterPro" id="IPR024041">
    <property type="entry name" value="NH4_transpt_AmtB-like_dom"/>
</dbReference>
<evidence type="ECO:0000256" key="5">
    <source>
        <dbReference type="ARBA" id="ARBA00022989"/>
    </source>
</evidence>
<feature type="transmembrane region" description="Helical" evidence="8">
    <location>
        <begin position="130"/>
        <end position="150"/>
    </location>
</feature>
<dbReference type="Pfam" id="PF00909">
    <property type="entry name" value="Ammonium_transp"/>
    <property type="match status" value="1"/>
</dbReference>
<reference evidence="12" key="1">
    <citation type="submission" date="2014-02" db="EMBL/GenBank/DDBJ databases">
        <title>Complete genome sequence and comparative genomic analysis of the nitrogen-fixing bacterium Leptospirillum ferriphilum YSK.</title>
        <authorList>
            <person name="Guo X."/>
            <person name="Yin H."/>
            <person name="Liang Y."/>
            <person name="Hu Q."/>
            <person name="Ma L."/>
            <person name="Xiao Y."/>
            <person name="Zhang X."/>
            <person name="Qiu G."/>
            <person name="Liu X."/>
        </authorList>
    </citation>
    <scope>NUCLEOTIDE SEQUENCE [LARGE SCALE GENOMIC DNA]</scope>
    <source>
        <strain evidence="12">YSK</strain>
    </source>
</reference>
<dbReference type="Gene3D" id="1.10.3430.10">
    <property type="entry name" value="Ammonium transporter AmtB like domains"/>
    <property type="match status" value="1"/>
</dbReference>
<feature type="transmembrane region" description="Helical" evidence="8">
    <location>
        <begin position="94"/>
        <end position="118"/>
    </location>
</feature>
<feature type="transmembrane region" description="Helical" evidence="8">
    <location>
        <begin position="215"/>
        <end position="237"/>
    </location>
</feature>
<evidence type="ECO:0000256" key="4">
    <source>
        <dbReference type="ARBA" id="ARBA00022692"/>
    </source>
</evidence>
<feature type="transmembrane region" description="Helical" evidence="8">
    <location>
        <begin position="59"/>
        <end position="79"/>
    </location>
</feature>
<dbReference type="HOGENOM" id="CLU_000445_33_1_0"/>
<protein>
    <recommendedName>
        <fullName evidence="8">Ammonium transporter</fullName>
    </recommendedName>
</protein>
<dbReference type="GO" id="GO:0097272">
    <property type="term" value="P:ammonium homeostasis"/>
    <property type="evidence" value="ECO:0007669"/>
    <property type="project" value="TreeGrafter"/>
</dbReference>
<keyword evidence="5 8" id="KW-1133">Transmembrane helix</keyword>
<feature type="transmembrane region" description="Helical" evidence="8">
    <location>
        <begin position="383"/>
        <end position="399"/>
    </location>
</feature>
<keyword evidence="4 8" id="KW-0812">Transmembrane</keyword>
<organism evidence="11 12">
    <name type="scientific">Leptospirillum ferriphilum YSK</name>
    <dbReference type="NCBI Taxonomy" id="1441628"/>
    <lineage>
        <taxon>Bacteria</taxon>
        <taxon>Pseudomonadati</taxon>
        <taxon>Nitrospirota</taxon>
        <taxon>Nitrospiria</taxon>
        <taxon>Nitrospirales</taxon>
        <taxon>Nitrospiraceae</taxon>
        <taxon>Leptospirillum</taxon>
    </lineage>
</organism>
<feature type="transmembrane region" description="Helical" evidence="8">
    <location>
        <begin position="291"/>
        <end position="308"/>
    </location>
</feature>
<evidence type="ECO:0000256" key="1">
    <source>
        <dbReference type="ARBA" id="ARBA00004141"/>
    </source>
</evidence>
<sequence length="544" mass="58290">MSCYAIGQSWKGEEQRIFHQDRKEVWGKSCFFMKRKVESGMFFRKNFPELQFYRQKRRFFWSLLAGGGGCLSDISSVWADAPSESQAMEGMDTLWVVVAAILVLFMQAGFAFLETGLSRGKNAGHLATKNLVILGVSSLVFWAIGFGISFSDGNPIVGMHGFFVNPFGPDADRLFPSLSYSDATMASKILFQTAFCAVSLAIVWGGMAERVRFPVYIIFGTVFSGLIYPVVGHWIWGNGWLSRLGMQDFAGSTVVHLQGALSALAGTLLLGPRLGKYRDRKVPLPIPGHNIPFVILGTMILWLGWFGFNPGSTLGVNIPAPGYFAYVAMTTNLAAAAGVLAATFMSWALLKAPDMSMMANGALAALVAITASCAFVTPLLSVVIGAIAGVIAVIGVLWVDRKGIDDPVGAVSVHGMAGIWGTLSTGLFAAPDRVRLVGVGQPGLFYGGGWHQLGVQFLGIMAVSVYVFSVSLLVFYLIRVGTGLRVTAAQEAIGLDFAEHKMWGYPDAVRASAGATQPISRDPQNDAAPTETEAYTERAGGGQG</sequence>
<dbReference type="NCBIfam" id="TIGR00836">
    <property type="entry name" value="amt"/>
    <property type="match status" value="1"/>
</dbReference>
<dbReference type="GO" id="GO:0005886">
    <property type="term" value="C:plasma membrane"/>
    <property type="evidence" value="ECO:0007669"/>
    <property type="project" value="UniProtKB-SubCell"/>
</dbReference>
<dbReference type="EMBL" id="CP007243">
    <property type="protein sequence ID" value="AIA30266.1"/>
    <property type="molecule type" value="Genomic_DNA"/>
</dbReference>
<comment type="subcellular location">
    <subcellularLocation>
        <location evidence="8">Cell membrane</location>
        <topology evidence="8">Multi-pass membrane protein</topology>
    </subcellularLocation>
    <subcellularLocation>
        <location evidence="1">Membrane</location>
        <topology evidence="1">Multi-pass membrane protein</topology>
    </subcellularLocation>
</comment>
<evidence type="ECO:0000256" key="9">
    <source>
        <dbReference type="SAM" id="MobiDB-lite"/>
    </source>
</evidence>
<evidence type="ECO:0000256" key="6">
    <source>
        <dbReference type="ARBA" id="ARBA00023136"/>
    </source>
</evidence>
<feature type="domain" description="Ammonium transporter AmtB-like" evidence="10">
    <location>
        <begin position="94"/>
        <end position="505"/>
    </location>
</feature>
<dbReference type="SUPFAM" id="SSF111352">
    <property type="entry name" value="Ammonium transporter"/>
    <property type="match status" value="1"/>
</dbReference>
<keyword evidence="12" id="KW-1185">Reference proteome</keyword>
<reference evidence="11 12" key="2">
    <citation type="journal article" date="2015" name="Biomed. Res. Int.">
        <title>Effects of Arsenite Resistance on the Growth and Functional Gene Expression of Leptospirillum ferriphilum and Acidithiobacillus thiooxidans in Pure Culture and Coculture.</title>
        <authorList>
            <person name="Jiang H."/>
            <person name="Liang Y."/>
            <person name="Yin H."/>
            <person name="Xiao Y."/>
            <person name="Guo X."/>
            <person name="Xu Y."/>
            <person name="Hu Q."/>
            <person name="Liu H."/>
            <person name="Liu X."/>
        </authorList>
    </citation>
    <scope>NUCLEOTIDE SEQUENCE [LARGE SCALE GENOMIC DNA]</scope>
    <source>
        <strain evidence="11 12">YSK</strain>
    </source>
</reference>
<evidence type="ECO:0000256" key="7">
    <source>
        <dbReference type="ARBA" id="ARBA00023177"/>
    </source>
</evidence>
<dbReference type="InterPro" id="IPR018047">
    <property type="entry name" value="Ammonium_transpt_CS"/>
</dbReference>
<dbReference type="InterPro" id="IPR029020">
    <property type="entry name" value="Ammonium/urea_transptr"/>
</dbReference>
<feature type="region of interest" description="Disordered" evidence="9">
    <location>
        <begin position="514"/>
        <end position="544"/>
    </location>
</feature>
<keyword evidence="7 8" id="KW-0924">Ammonia transport</keyword>
<evidence type="ECO:0000256" key="2">
    <source>
        <dbReference type="ARBA" id="ARBA00005887"/>
    </source>
</evidence>
<dbReference type="InterPro" id="IPR001905">
    <property type="entry name" value="Ammonium_transpt"/>
</dbReference>
<evidence type="ECO:0000256" key="3">
    <source>
        <dbReference type="ARBA" id="ARBA00022448"/>
    </source>
</evidence>
<dbReference type="GO" id="GO:0008519">
    <property type="term" value="F:ammonium channel activity"/>
    <property type="evidence" value="ECO:0007669"/>
    <property type="project" value="InterPro"/>
</dbReference>
<keyword evidence="6 8" id="KW-0472">Membrane</keyword>
<comment type="similarity">
    <text evidence="2 8">Belongs to the ammonia transporter channel (TC 1.A.11.2) family.</text>
</comment>
<dbReference type="PROSITE" id="PS01219">
    <property type="entry name" value="AMMONIUM_TRANSP"/>
    <property type="match status" value="1"/>
</dbReference>
<evidence type="ECO:0000256" key="8">
    <source>
        <dbReference type="RuleBase" id="RU362002"/>
    </source>
</evidence>
<gene>
    <name evidence="11" type="ORF">Y981_04165</name>
</gene>
<dbReference type="OrthoDB" id="9814202at2"/>
<dbReference type="AlphaFoldDB" id="A0A059XYD5"/>
<feature type="transmembrane region" description="Helical" evidence="8">
    <location>
        <begin position="411"/>
        <end position="430"/>
    </location>
</feature>
<accession>A0A059XYD5</accession>
<proteinExistence type="inferred from homology"/>
<keyword evidence="3 8" id="KW-0813">Transport</keyword>
<feature type="transmembrane region" description="Helical" evidence="8">
    <location>
        <begin position="357"/>
        <end position="377"/>
    </location>
</feature>
<feature type="transmembrane region" description="Helical" evidence="8">
    <location>
        <begin position="249"/>
        <end position="270"/>
    </location>
</feature>
<name>A0A059XYD5_9BACT</name>
<evidence type="ECO:0000313" key="12">
    <source>
        <dbReference type="Proteomes" id="UP000027059"/>
    </source>
</evidence>